<feature type="compositionally biased region" description="Low complexity" evidence="1">
    <location>
        <begin position="266"/>
        <end position="295"/>
    </location>
</feature>
<dbReference type="InterPro" id="IPR054722">
    <property type="entry name" value="PolX-like_BBD"/>
</dbReference>
<organism evidence="3 4">
    <name type="scientific">Acer saccharum</name>
    <name type="common">Sugar maple</name>
    <dbReference type="NCBI Taxonomy" id="4024"/>
    <lineage>
        <taxon>Eukaryota</taxon>
        <taxon>Viridiplantae</taxon>
        <taxon>Streptophyta</taxon>
        <taxon>Embryophyta</taxon>
        <taxon>Tracheophyta</taxon>
        <taxon>Spermatophyta</taxon>
        <taxon>Magnoliopsida</taxon>
        <taxon>eudicotyledons</taxon>
        <taxon>Gunneridae</taxon>
        <taxon>Pentapetalae</taxon>
        <taxon>rosids</taxon>
        <taxon>malvids</taxon>
        <taxon>Sapindales</taxon>
        <taxon>Sapindaceae</taxon>
        <taxon>Hippocastanoideae</taxon>
        <taxon>Acereae</taxon>
        <taxon>Acer</taxon>
    </lineage>
</organism>
<evidence type="ECO:0000313" key="3">
    <source>
        <dbReference type="EMBL" id="KAK0578596.1"/>
    </source>
</evidence>
<feature type="compositionally biased region" description="Low complexity" evidence="1">
    <location>
        <begin position="540"/>
        <end position="582"/>
    </location>
</feature>
<name>A0AA39RQ14_ACESA</name>
<evidence type="ECO:0000259" key="2">
    <source>
        <dbReference type="Pfam" id="PF22936"/>
    </source>
</evidence>
<dbReference type="Pfam" id="PF14223">
    <property type="entry name" value="Retrotran_gag_2"/>
    <property type="match status" value="1"/>
</dbReference>
<gene>
    <name evidence="3" type="ORF">LWI29_012997</name>
</gene>
<dbReference type="EMBL" id="JAUESC010000385">
    <property type="protein sequence ID" value="KAK0578596.1"/>
    <property type="molecule type" value="Genomic_DNA"/>
</dbReference>
<feature type="domain" description="Retrovirus-related Pol polyprotein from transposon TNT 1-94-like beta-barrel" evidence="2">
    <location>
        <begin position="346"/>
        <end position="427"/>
    </location>
</feature>
<evidence type="ECO:0000256" key="1">
    <source>
        <dbReference type="SAM" id="MobiDB-lite"/>
    </source>
</evidence>
<feature type="region of interest" description="Disordered" evidence="1">
    <location>
        <begin position="540"/>
        <end position="584"/>
    </location>
</feature>
<sequence>MSSTSNMPVGSSSSLIPNITNSVYVRLDRTNYPLWLAQIVPLLRSKNLQKYVNGESSCPPAFVKDDSGKDTTTVNPAYQEWIQHDQLVLSWINGSLSLPLLSTVARYNSAREVWVSLEERFASQNQQRVIELRSELVTTRRGDLSISDFLDKVHAIADNLSLSRSPISDQDLVAIIMSNVGPLYENTVASVHARETPITYSGLETLLLSAERRLNSLQQQQAPTESTVAMTASRGGQTGRGSRNYSRYNSGRGSFRGRGSNGGGSFPSNIRGSSSSASNNMGATNSRNSSGSFSNGNRLQCQICNRMGHSAIACYNRMNHAYEGRIPTQRLSAMISTSAPFGSQSWLTDTGANAHITTDDGNLLNPREYRGQDTIGGVLGGSGLPINSIGHSYLSTDSSTFPLSDVHYCPQASHNILSVHKFANDNYCSFTFFSNSFIIQDLATKKILFRGLSNNGLYPFPGRVFQSSRPFAYLGVRSDAQSFPFHETIIAMPTEVDSSTPNSTGLHILWTASNPPRHVSSASPAPSPSHVTVTQSIPVQSTSAQAPISTTPTPSTNGPPNMSSTPVQAPVPSSSSVSLHSPPHSPLITRVTVPPDDLSPSHPMITRAKAGIVKPNPKYANVVSITNDVVEPSGFAQANKDEQWRTAMGEEFNALQRAGT</sequence>
<keyword evidence="4" id="KW-1185">Reference proteome</keyword>
<feature type="region of interest" description="Disordered" evidence="1">
    <location>
        <begin position="218"/>
        <end position="295"/>
    </location>
</feature>
<dbReference type="Proteomes" id="UP001168877">
    <property type="component" value="Unassembled WGS sequence"/>
</dbReference>
<dbReference type="PANTHER" id="PTHR47481:SF34">
    <property type="entry name" value="CCHC-TYPE DOMAIN-CONTAINING PROTEIN"/>
    <property type="match status" value="1"/>
</dbReference>
<comment type="caution">
    <text evidence="3">The sequence shown here is derived from an EMBL/GenBank/DDBJ whole genome shotgun (WGS) entry which is preliminary data.</text>
</comment>
<dbReference type="Pfam" id="PF22936">
    <property type="entry name" value="Pol_BBD"/>
    <property type="match status" value="1"/>
</dbReference>
<proteinExistence type="predicted"/>
<reference evidence="3" key="2">
    <citation type="submission" date="2023-06" db="EMBL/GenBank/DDBJ databases">
        <authorList>
            <person name="Swenson N.G."/>
            <person name="Wegrzyn J.L."/>
            <person name="Mcevoy S.L."/>
        </authorList>
    </citation>
    <scope>NUCLEOTIDE SEQUENCE</scope>
    <source>
        <strain evidence="3">NS2018</strain>
        <tissue evidence="3">Leaf</tissue>
    </source>
</reference>
<feature type="compositionally biased region" description="Gly residues" evidence="1">
    <location>
        <begin position="254"/>
        <end position="265"/>
    </location>
</feature>
<dbReference type="AlphaFoldDB" id="A0AA39RQ14"/>
<feature type="compositionally biased region" description="Polar residues" evidence="1">
    <location>
        <begin position="218"/>
        <end position="230"/>
    </location>
</feature>
<accession>A0AA39RQ14</accession>
<evidence type="ECO:0000313" key="4">
    <source>
        <dbReference type="Proteomes" id="UP001168877"/>
    </source>
</evidence>
<protein>
    <recommendedName>
        <fullName evidence="2">Retrovirus-related Pol polyprotein from transposon TNT 1-94-like beta-barrel domain-containing protein</fullName>
    </recommendedName>
</protein>
<dbReference type="PANTHER" id="PTHR47481">
    <property type="match status" value="1"/>
</dbReference>
<reference evidence="3" key="1">
    <citation type="journal article" date="2022" name="Plant J.">
        <title>Strategies of tolerance reflected in two North American maple genomes.</title>
        <authorList>
            <person name="McEvoy S.L."/>
            <person name="Sezen U.U."/>
            <person name="Trouern-Trend A."/>
            <person name="McMahon S.M."/>
            <person name="Schaberg P.G."/>
            <person name="Yang J."/>
            <person name="Wegrzyn J.L."/>
            <person name="Swenson N.G."/>
        </authorList>
    </citation>
    <scope>NUCLEOTIDE SEQUENCE</scope>
    <source>
        <strain evidence="3">NS2018</strain>
    </source>
</reference>